<dbReference type="CDD" id="cd07765">
    <property type="entry name" value="KRAB_A-box"/>
    <property type="match status" value="1"/>
</dbReference>
<evidence type="ECO:0000256" key="3">
    <source>
        <dbReference type="ARBA" id="ARBA00022771"/>
    </source>
</evidence>
<evidence type="ECO:0000259" key="6">
    <source>
        <dbReference type="PROSITE" id="PS50157"/>
    </source>
</evidence>
<keyword evidence="4" id="KW-0862">Zinc</keyword>
<dbReference type="Gene3D" id="6.10.140.140">
    <property type="match status" value="1"/>
</dbReference>
<keyword evidence="9" id="KW-1185">Reference proteome</keyword>
<dbReference type="InterPro" id="IPR013087">
    <property type="entry name" value="Znf_C2H2_type"/>
</dbReference>
<dbReference type="PANTHER" id="PTHR14947">
    <property type="entry name" value="ZINC FINGER PROTEIN"/>
    <property type="match status" value="1"/>
</dbReference>
<dbReference type="SMART" id="SM00349">
    <property type="entry name" value="KRAB"/>
    <property type="match status" value="1"/>
</dbReference>
<evidence type="ECO:0000256" key="2">
    <source>
        <dbReference type="ARBA" id="ARBA00022737"/>
    </source>
</evidence>
<dbReference type="InterPro" id="IPR001909">
    <property type="entry name" value="KRAB"/>
</dbReference>
<evidence type="ECO:0000259" key="7">
    <source>
        <dbReference type="PROSITE" id="PS50805"/>
    </source>
</evidence>
<dbReference type="InterPro" id="IPR036051">
    <property type="entry name" value="KRAB_dom_sf"/>
</dbReference>
<keyword evidence="1" id="KW-0479">Metal-binding</keyword>
<keyword evidence="2" id="KW-0677">Repeat</keyword>
<dbReference type="PANTHER" id="PTHR14947:SF26">
    <property type="entry name" value="RIKEN CDNA D130040H23 GENE"/>
    <property type="match status" value="1"/>
</dbReference>
<comment type="caution">
    <text evidence="8">The sequence shown here is derived from an EMBL/GenBank/DDBJ whole genome shotgun (WGS) entry which is preliminary data.</text>
</comment>
<evidence type="ECO:0000256" key="1">
    <source>
        <dbReference type="ARBA" id="ARBA00022723"/>
    </source>
</evidence>
<evidence type="ECO:0000313" key="8">
    <source>
        <dbReference type="EMBL" id="GAB1303414.1"/>
    </source>
</evidence>
<dbReference type="EMBL" id="BAAFST010000405">
    <property type="protein sequence ID" value="GAB1303414.1"/>
    <property type="molecule type" value="Genomic_DNA"/>
</dbReference>
<dbReference type="SUPFAM" id="SSF109640">
    <property type="entry name" value="KRAB domain (Kruppel-associated box)"/>
    <property type="match status" value="1"/>
</dbReference>
<dbReference type="Gene3D" id="3.30.160.60">
    <property type="entry name" value="Classic Zinc Finger"/>
    <property type="match status" value="2"/>
</dbReference>
<dbReference type="PROSITE" id="PS50157">
    <property type="entry name" value="ZINC_FINGER_C2H2_2"/>
    <property type="match status" value="1"/>
</dbReference>
<organism evidence="8 9">
    <name type="scientific">Apodemus speciosus</name>
    <name type="common">Large Japanese field mouse</name>
    <dbReference type="NCBI Taxonomy" id="105296"/>
    <lineage>
        <taxon>Eukaryota</taxon>
        <taxon>Metazoa</taxon>
        <taxon>Chordata</taxon>
        <taxon>Craniata</taxon>
        <taxon>Vertebrata</taxon>
        <taxon>Euteleostomi</taxon>
        <taxon>Mammalia</taxon>
        <taxon>Eutheria</taxon>
        <taxon>Euarchontoglires</taxon>
        <taxon>Glires</taxon>
        <taxon>Rodentia</taxon>
        <taxon>Myomorpha</taxon>
        <taxon>Muroidea</taxon>
        <taxon>Muridae</taxon>
        <taxon>Murinae</taxon>
        <taxon>Apodemus</taxon>
    </lineage>
</organism>
<dbReference type="Pfam" id="PF01352">
    <property type="entry name" value="KRAB"/>
    <property type="match status" value="1"/>
</dbReference>
<proteinExistence type="predicted"/>
<dbReference type="SUPFAM" id="SSF57667">
    <property type="entry name" value="beta-beta-alpha zinc fingers"/>
    <property type="match status" value="1"/>
</dbReference>
<protein>
    <submittedName>
        <fullName evidence="8">Zinc finger protein 998</fullName>
    </submittedName>
</protein>
<evidence type="ECO:0000313" key="9">
    <source>
        <dbReference type="Proteomes" id="UP001623349"/>
    </source>
</evidence>
<dbReference type="InterPro" id="IPR039938">
    <property type="entry name" value="Sp4-like"/>
</dbReference>
<dbReference type="PROSITE" id="PS50805">
    <property type="entry name" value="KRAB"/>
    <property type="match status" value="1"/>
</dbReference>
<name>A0ABQ0FVZ2_APOSI</name>
<dbReference type="Proteomes" id="UP001623349">
    <property type="component" value="Unassembled WGS sequence"/>
</dbReference>
<sequence length="362" mass="41871">MDAVTYDDVHVNFTEEEWDLLDPSQKSLYKDVMLETYMNLTAIVDTTGKIILKDILKVLEDMKGILCVPMDKSHVNIGILKEATYIFLFKNNEKICHILPLIAFLNMRHVRSHSGEKPNECDHCDEASARPSHIQYLKRTHTREKLYECNQCAKAFASPSHLQYHNRTLQERNLTNVVNVVKPLQVTVISNVIKEHILERNLMNVMNVVKPLQVTVVSNVIKEHILERNLMNVINVVKPLHSAVISNIMKEYILGRNLMNVINVVKPLQVRVVSNIIKEHILERNPMNVINVVKPLHTTVISKDIIEDMQERNLINVIMNLIGIKRSLGSEYDSHEHLRLFPTLEMVLLMLWQRMLLTFTLV</sequence>
<reference evidence="8 9" key="1">
    <citation type="submission" date="2024-08" db="EMBL/GenBank/DDBJ databases">
        <title>The draft genome of Apodemus speciosus.</title>
        <authorList>
            <person name="Nabeshima K."/>
            <person name="Suzuki S."/>
            <person name="Onuma M."/>
        </authorList>
    </citation>
    <scope>NUCLEOTIDE SEQUENCE [LARGE SCALE GENOMIC DNA]</scope>
    <source>
        <strain evidence="8">IB14-021</strain>
    </source>
</reference>
<dbReference type="InterPro" id="IPR036236">
    <property type="entry name" value="Znf_C2H2_sf"/>
</dbReference>
<gene>
    <name evidence="8" type="ORF">APTSU1_001866100</name>
</gene>
<keyword evidence="3 5" id="KW-0863">Zinc-finger</keyword>
<feature type="domain" description="KRAB" evidence="7">
    <location>
        <begin position="4"/>
        <end position="78"/>
    </location>
</feature>
<feature type="domain" description="C2H2-type" evidence="6">
    <location>
        <begin position="147"/>
        <end position="168"/>
    </location>
</feature>
<accession>A0ABQ0FVZ2</accession>
<evidence type="ECO:0000256" key="4">
    <source>
        <dbReference type="ARBA" id="ARBA00022833"/>
    </source>
</evidence>
<evidence type="ECO:0000256" key="5">
    <source>
        <dbReference type="PROSITE-ProRule" id="PRU00042"/>
    </source>
</evidence>